<proteinExistence type="predicted"/>
<dbReference type="InterPro" id="IPR021514">
    <property type="entry name" value="DUF3176"/>
</dbReference>
<dbReference type="EMBL" id="ML977318">
    <property type="protein sequence ID" value="KAF2117586.1"/>
    <property type="molecule type" value="Genomic_DNA"/>
</dbReference>
<keyword evidence="2" id="KW-0472">Membrane</keyword>
<name>A0A6A5ZEC5_9PLEO</name>
<dbReference type="PANTHER" id="PTHR35394:SF5">
    <property type="entry name" value="DUF3176 DOMAIN-CONTAINING PROTEIN"/>
    <property type="match status" value="1"/>
</dbReference>
<evidence type="ECO:0000256" key="2">
    <source>
        <dbReference type="SAM" id="Phobius"/>
    </source>
</evidence>
<dbReference type="Proteomes" id="UP000799770">
    <property type="component" value="Unassembled WGS sequence"/>
</dbReference>
<feature type="region of interest" description="Disordered" evidence="1">
    <location>
        <begin position="17"/>
        <end position="37"/>
    </location>
</feature>
<reference evidence="3" key="1">
    <citation type="journal article" date="2020" name="Stud. Mycol.">
        <title>101 Dothideomycetes genomes: a test case for predicting lifestyles and emergence of pathogens.</title>
        <authorList>
            <person name="Haridas S."/>
            <person name="Albert R."/>
            <person name="Binder M."/>
            <person name="Bloem J."/>
            <person name="Labutti K."/>
            <person name="Salamov A."/>
            <person name="Andreopoulos B."/>
            <person name="Baker S."/>
            <person name="Barry K."/>
            <person name="Bills G."/>
            <person name="Bluhm B."/>
            <person name="Cannon C."/>
            <person name="Castanera R."/>
            <person name="Culley D."/>
            <person name="Daum C."/>
            <person name="Ezra D."/>
            <person name="Gonzalez J."/>
            <person name="Henrissat B."/>
            <person name="Kuo A."/>
            <person name="Liang C."/>
            <person name="Lipzen A."/>
            <person name="Lutzoni F."/>
            <person name="Magnuson J."/>
            <person name="Mondo S."/>
            <person name="Nolan M."/>
            <person name="Ohm R."/>
            <person name="Pangilinan J."/>
            <person name="Park H.-J."/>
            <person name="Ramirez L."/>
            <person name="Alfaro M."/>
            <person name="Sun H."/>
            <person name="Tritt A."/>
            <person name="Yoshinaga Y."/>
            <person name="Zwiers L.-H."/>
            <person name="Turgeon B."/>
            <person name="Goodwin S."/>
            <person name="Spatafora J."/>
            <person name="Crous P."/>
            <person name="Grigoriev I."/>
        </authorList>
    </citation>
    <scope>NUCLEOTIDE SEQUENCE</scope>
    <source>
        <strain evidence="3">CBS 627.86</strain>
    </source>
</reference>
<evidence type="ECO:0000313" key="4">
    <source>
        <dbReference type="Proteomes" id="UP000799770"/>
    </source>
</evidence>
<dbReference type="AlphaFoldDB" id="A0A6A5ZEC5"/>
<evidence type="ECO:0008006" key="5">
    <source>
        <dbReference type="Google" id="ProtNLM"/>
    </source>
</evidence>
<evidence type="ECO:0000313" key="3">
    <source>
        <dbReference type="EMBL" id="KAF2117586.1"/>
    </source>
</evidence>
<feature type="region of interest" description="Disordered" evidence="1">
    <location>
        <begin position="792"/>
        <end position="811"/>
    </location>
</feature>
<sequence length="811" mass="90519">MSKFPVSPYWSSNPNIPICLDTGDTSDGPEPEKSREYTCPTCETSSKDQPIHCVSLSPSTPSCNAIASPAPSSQHLVVPNLSLETPKNWSRPHAPRPALQFDPKGRPQVRFRRNAFSPLSPPNNNGDSIDWNQRVQDGSGIPDAIFKPNTSLITPSLVEKRGEEREEEDLQSASNFAQRIEQKWWEYSASRNVVKRWLPEIISWTISATCMAGIAIILFVYKSKRIPSWPSGLTLDGCISLLAKIASAALLLPVSEALGQLKWSWFRGDNSRKMWDFEIFDNASRGAWGSLLLLVRTKGRSLAALGAAVTLLALALDPFFQQVVVYPERWRLQEETGLIARAIGYEPFSSGKEYKADLENLEVDADMHAATYHYFYNNGTSPITFGKGVRAEVPLGCPNSNCTWPAYETLGVCNECVKAADLLEFMCINTTLDWIQSPPIDLETEVVAYANGTSCGWYLKVDDPLLMTGYDVDRNTANAGEVLFTRAQPLYDVNTREFLPGYIPKLNNSRNPLAHFIVASGKSLNDIQRNATPIAHECMISWCVKTIMSTYSEGGYTEEVLKTVVNDTVESSPWTIIKTYNKNNELDGVDYYYLENVTVKGTSEVIYSIDNRTHLLTLSVFDDIFPSEFVLANSTNEDDAMLRYKQYNVVSPYTRNLTYNPWLYENVTTHMDNLANAMTNLMRSALSDTDMTAGSSFDKESIVDVRWVWLTLPLGLLALTGIFLLATVVRSSRESEHVGVWKTSAIAMILYGLPDEMQKKLTLSKVIGIPRAKAKEVKMKWLSNRGWRFSGNSTGSASPSLKSNASIRSWV</sequence>
<gene>
    <name evidence="3" type="ORF">BDV96DRAFT_517232</name>
</gene>
<accession>A0A6A5ZEC5</accession>
<feature type="transmembrane region" description="Helical" evidence="2">
    <location>
        <begin position="707"/>
        <end position="729"/>
    </location>
</feature>
<protein>
    <recommendedName>
        <fullName evidence="5">DUF3176 domain containing protein</fullName>
    </recommendedName>
</protein>
<keyword evidence="4" id="KW-1185">Reference proteome</keyword>
<keyword evidence="2" id="KW-0812">Transmembrane</keyword>
<organism evidence="3 4">
    <name type="scientific">Lophiotrema nucula</name>
    <dbReference type="NCBI Taxonomy" id="690887"/>
    <lineage>
        <taxon>Eukaryota</taxon>
        <taxon>Fungi</taxon>
        <taxon>Dikarya</taxon>
        <taxon>Ascomycota</taxon>
        <taxon>Pezizomycotina</taxon>
        <taxon>Dothideomycetes</taxon>
        <taxon>Pleosporomycetidae</taxon>
        <taxon>Pleosporales</taxon>
        <taxon>Lophiotremataceae</taxon>
        <taxon>Lophiotrema</taxon>
    </lineage>
</organism>
<dbReference type="PANTHER" id="PTHR35394">
    <property type="entry name" value="DUF3176 DOMAIN-CONTAINING PROTEIN"/>
    <property type="match status" value="1"/>
</dbReference>
<keyword evidence="2" id="KW-1133">Transmembrane helix</keyword>
<evidence type="ECO:0000256" key="1">
    <source>
        <dbReference type="SAM" id="MobiDB-lite"/>
    </source>
</evidence>
<dbReference type="Pfam" id="PF11374">
    <property type="entry name" value="DUF3176"/>
    <property type="match status" value="1"/>
</dbReference>
<dbReference type="OrthoDB" id="5242705at2759"/>